<reference evidence="1" key="1">
    <citation type="journal article" date="2015" name="Nature">
        <title>Complex archaea that bridge the gap between prokaryotes and eukaryotes.</title>
        <authorList>
            <person name="Spang A."/>
            <person name="Saw J.H."/>
            <person name="Jorgensen S.L."/>
            <person name="Zaremba-Niedzwiedzka K."/>
            <person name="Martijn J."/>
            <person name="Lind A.E."/>
            <person name="van Eijk R."/>
            <person name="Schleper C."/>
            <person name="Guy L."/>
            <person name="Ettema T.J."/>
        </authorList>
    </citation>
    <scope>NUCLEOTIDE SEQUENCE</scope>
</reference>
<dbReference type="InterPro" id="IPR042520">
    <property type="entry name" value="GshA_N"/>
</dbReference>
<proteinExistence type="predicted"/>
<evidence type="ECO:0008006" key="2">
    <source>
        <dbReference type="Google" id="ProtNLM"/>
    </source>
</evidence>
<evidence type="ECO:0000313" key="1">
    <source>
        <dbReference type="EMBL" id="KKL87254.1"/>
    </source>
</evidence>
<dbReference type="AlphaFoldDB" id="A0A0F9FLL9"/>
<accession>A0A0F9FLL9</accession>
<dbReference type="Gene3D" id="3.40.50.11280">
    <property type="entry name" value="Glutamate-cysteine ligase, N-terminal domain"/>
    <property type="match status" value="1"/>
</dbReference>
<comment type="caution">
    <text evidence="1">The sequence shown here is derived from an EMBL/GenBank/DDBJ whole genome shotgun (WGS) entry which is preliminary data.</text>
</comment>
<name>A0A0F9FLL9_9ZZZZ</name>
<organism evidence="1">
    <name type="scientific">marine sediment metagenome</name>
    <dbReference type="NCBI Taxonomy" id="412755"/>
    <lineage>
        <taxon>unclassified sequences</taxon>
        <taxon>metagenomes</taxon>
        <taxon>ecological metagenomes</taxon>
    </lineage>
</organism>
<protein>
    <recommendedName>
        <fullName evidence="2">Glutamate--cysteine ligase</fullName>
    </recommendedName>
</protein>
<dbReference type="InterPro" id="IPR011718">
    <property type="entry name" value="GshA"/>
</dbReference>
<dbReference type="Pfam" id="PF08886">
    <property type="entry name" value="GshA"/>
    <property type="match status" value="1"/>
</dbReference>
<dbReference type="EMBL" id="LAZR01020883">
    <property type="protein sequence ID" value="KKL87254.1"/>
    <property type="molecule type" value="Genomic_DNA"/>
</dbReference>
<sequence>MLDHLYNCLKPQEDKILSWYLSKVKTLEEKNIHLPIFSSFDIRDSGYKASIVDSNVFPSGFNNLDLNSRQFASIKFLKYLSSISPSRNILIIPENHTRNIYYFEHIKVLTQILNSAGFKTNIGYIEEENKSSPFNALENTVDSIKFEKVFRNNGRVSTESFHEGIIILNNDLSVVLPEILENLSQPILPSIYLGWYNRKKSTHFQYFNNLITELALLTSFDPWLLGAHYTSVDNINFKEKDSLKTVADSVDLVIDRISLKYEEYNIHDDPFVFVKNNSGTYGLGVISVSSGEEIKTLNSKNRKKMIFGKGRSRIDSVLIQEGIYTNYLEHNSPAEPVIYSVGGEAVGGFMRVNTLKTTNKNLNSRGMTFKKIVENKQTQPIILNNGKFSLYSLLTKIADLAIAHEHKQNLVN</sequence>
<gene>
    <name evidence="1" type="ORF">LCGC14_1936550</name>
</gene>
<dbReference type="NCBIfam" id="TIGR02049">
    <property type="entry name" value="gshA_ferroox"/>
    <property type="match status" value="1"/>
</dbReference>